<protein>
    <submittedName>
        <fullName evidence="2">Transporter</fullName>
    </submittedName>
</protein>
<comment type="similarity">
    <text evidence="1">Belongs to the type III secretion exporter family.</text>
</comment>
<comment type="caution">
    <text evidence="2">The sequence shown here is derived from an EMBL/GenBank/DDBJ whole genome shotgun (WGS) entry which is preliminary data.</text>
</comment>
<dbReference type="STRING" id="82633.GCA_000974605_02676"/>
<gene>
    <name evidence="2" type="ORF">CYJ10_09700</name>
</gene>
<dbReference type="InterPro" id="IPR006135">
    <property type="entry name" value="T3SS_substrate_exporter"/>
</dbReference>
<dbReference type="EMBL" id="PJRP01000003">
    <property type="protein sequence ID" value="PLQ00717.1"/>
    <property type="molecule type" value="Genomic_DNA"/>
</dbReference>
<dbReference type="GO" id="GO:0009306">
    <property type="term" value="P:protein secretion"/>
    <property type="evidence" value="ECO:0007669"/>
    <property type="project" value="InterPro"/>
</dbReference>
<proteinExistence type="inferred from homology"/>
<sequence length="100" mass="10673">MSDQPSDRGAAVALSYQTKDNAPRVVAKGYGMSAEAIITRARDAGVYVHGSPALVNLLMQVDLDSQIPPQLYVAVAELLAWLHRMDEPNAGVSEGVPALR</sequence>
<accession>A0A2N5CEU4</accession>
<dbReference type="Proteomes" id="UP000234341">
    <property type="component" value="Unassembled WGS sequence"/>
</dbReference>
<dbReference type="Pfam" id="PF01312">
    <property type="entry name" value="Bac_export_2"/>
    <property type="match status" value="1"/>
</dbReference>
<dbReference type="AlphaFoldDB" id="A0A2N5CEU4"/>
<name>A0A2N5CEU4_9BURK</name>
<dbReference type="PANTHER" id="PTHR30531">
    <property type="entry name" value="FLAGELLAR BIOSYNTHETIC PROTEIN FLHB"/>
    <property type="match status" value="1"/>
</dbReference>
<organism evidence="2 3">
    <name type="scientific">Cupriavidus pauculus</name>
    <dbReference type="NCBI Taxonomy" id="82633"/>
    <lineage>
        <taxon>Bacteria</taxon>
        <taxon>Pseudomonadati</taxon>
        <taxon>Pseudomonadota</taxon>
        <taxon>Betaproteobacteria</taxon>
        <taxon>Burkholderiales</taxon>
        <taxon>Burkholderiaceae</taxon>
        <taxon>Cupriavidus</taxon>
    </lineage>
</organism>
<evidence type="ECO:0000313" key="3">
    <source>
        <dbReference type="Proteomes" id="UP000234341"/>
    </source>
</evidence>
<dbReference type="PANTHER" id="PTHR30531:SF12">
    <property type="entry name" value="FLAGELLAR BIOSYNTHETIC PROTEIN FLHB"/>
    <property type="match status" value="1"/>
</dbReference>
<reference evidence="2 3" key="1">
    <citation type="submission" date="2017-12" db="EMBL/GenBank/DDBJ databases">
        <title>Genome sequence of the active heterotrophic nitrifier-denitrifier, Cupriavidus pauculus UM1.</title>
        <authorList>
            <person name="Putonti C."/>
            <person name="Castignetti D."/>
        </authorList>
    </citation>
    <scope>NUCLEOTIDE SEQUENCE [LARGE SCALE GENOMIC DNA]</scope>
    <source>
        <strain evidence="2 3">UM1</strain>
    </source>
</reference>
<dbReference type="OrthoDB" id="5244399at2"/>
<dbReference type="SUPFAM" id="SSF160544">
    <property type="entry name" value="EscU C-terminal domain-like"/>
    <property type="match status" value="1"/>
</dbReference>
<dbReference type="RefSeq" id="WP_101681284.1">
    <property type="nucleotide sequence ID" value="NZ_PJRP01000003.1"/>
</dbReference>
<evidence type="ECO:0000313" key="2">
    <source>
        <dbReference type="EMBL" id="PLQ00717.1"/>
    </source>
</evidence>
<dbReference type="GO" id="GO:0005886">
    <property type="term" value="C:plasma membrane"/>
    <property type="evidence" value="ECO:0007669"/>
    <property type="project" value="TreeGrafter"/>
</dbReference>
<dbReference type="Gene3D" id="3.40.1690.10">
    <property type="entry name" value="secretion proteins EscU"/>
    <property type="match status" value="1"/>
</dbReference>
<dbReference type="InterPro" id="IPR029025">
    <property type="entry name" value="T3SS_substrate_exporter_C"/>
</dbReference>
<evidence type="ECO:0000256" key="1">
    <source>
        <dbReference type="ARBA" id="ARBA00010690"/>
    </source>
</evidence>